<dbReference type="EMBL" id="CBTN010000105">
    <property type="protein sequence ID" value="CDH60746.1"/>
    <property type="molecule type" value="Genomic_DNA"/>
</dbReference>
<accession>A0A068SHI1</accession>
<evidence type="ECO:0000313" key="1">
    <source>
        <dbReference type="EMBL" id="CDH60746.1"/>
    </source>
</evidence>
<dbReference type="AlphaFoldDB" id="A0A068SHI1"/>
<dbReference type="VEuPathDB" id="FungiDB:LCOR_11525.1"/>
<dbReference type="Proteomes" id="UP000027586">
    <property type="component" value="Unassembled WGS sequence"/>
</dbReference>
<dbReference type="InterPro" id="IPR035899">
    <property type="entry name" value="DBL_dom_sf"/>
</dbReference>
<keyword evidence="2" id="KW-1185">Reference proteome</keyword>
<organism evidence="1 2">
    <name type="scientific">Lichtheimia corymbifera JMRC:FSU:9682</name>
    <dbReference type="NCBI Taxonomy" id="1263082"/>
    <lineage>
        <taxon>Eukaryota</taxon>
        <taxon>Fungi</taxon>
        <taxon>Fungi incertae sedis</taxon>
        <taxon>Mucoromycota</taxon>
        <taxon>Mucoromycotina</taxon>
        <taxon>Mucoromycetes</taxon>
        <taxon>Mucorales</taxon>
        <taxon>Lichtheimiaceae</taxon>
        <taxon>Lichtheimia</taxon>
    </lineage>
</organism>
<dbReference type="OrthoDB" id="660555at2759"/>
<proteinExistence type="predicted"/>
<evidence type="ECO:0000313" key="2">
    <source>
        <dbReference type="Proteomes" id="UP000027586"/>
    </source>
</evidence>
<comment type="caution">
    <text evidence="1">The sequence shown here is derived from an EMBL/GenBank/DDBJ whole genome shotgun (WGS) entry which is preliminary data.</text>
</comment>
<name>A0A068SHI1_9FUNG</name>
<protein>
    <recommendedName>
        <fullName evidence="3">DH domain-containing protein</fullName>
    </recommendedName>
</protein>
<evidence type="ECO:0008006" key="3">
    <source>
        <dbReference type="Google" id="ProtNLM"/>
    </source>
</evidence>
<reference evidence="1" key="1">
    <citation type="submission" date="2013-08" db="EMBL/GenBank/DDBJ databases">
        <title>Gene expansion shapes genome architecture in the human pathogen Lichtheimia corymbifera: an evolutionary genomics analysis in the ancient terrestrial Mucorales (Mucoromycotina).</title>
        <authorList>
            <person name="Schwartze V.U."/>
            <person name="Winter S."/>
            <person name="Shelest E."/>
            <person name="Marcet-Houben M."/>
            <person name="Horn F."/>
            <person name="Wehner S."/>
            <person name="Hoffmann K."/>
            <person name="Riege K."/>
            <person name="Sammeth M."/>
            <person name="Nowrousian M."/>
            <person name="Valiante V."/>
            <person name="Linde J."/>
            <person name="Jacobsen I.D."/>
            <person name="Marz M."/>
            <person name="Brakhage A.A."/>
            <person name="Gabaldon T."/>
            <person name="Bocker S."/>
            <person name="Voigt K."/>
        </authorList>
    </citation>
    <scope>NUCLEOTIDE SEQUENCE [LARGE SCALE GENOMIC DNA]</scope>
    <source>
        <strain evidence="1">FSU 9682</strain>
    </source>
</reference>
<sequence>MHRGMSAIFSTRNQGLNSDYLLYKSSIDTTNHSMSSLISLLGLPLLAIKRYTRFFKELVLLTDPHHPDAVRLSQCAAQFARFQSASHRL</sequence>
<dbReference type="SUPFAM" id="SSF48065">
    <property type="entry name" value="DBL homology domain (DH-domain)"/>
    <property type="match status" value="1"/>
</dbReference>
<gene>
    <name evidence="1" type="ORF">LCOR_11525.1</name>
</gene>